<comment type="subunit">
    <text evidence="11">Monomer.</text>
</comment>
<dbReference type="PANTHER" id="PTHR43020:SF2">
    <property type="entry name" value="MITOCHONDRIAL TRNA METHYLTHIOTRANSFERASE CDK5RAP1"/>
    <property type="match status" value="1"/>
</dbReference>
<keyword evidence="5 11" id="KW-0949">S-adenosyl-L-methionine</keyword>
<keyword evidence="4 11" id="KW-0808">Transferase</keyword>
<dbReference type="Gene3D" id="3.40.50.12160">
    <property type="entry name" value="Methylthiotransferase, N-terminal domain"/>
    <property type="match status" value="1"/>
</dbReference>
<dbReference type="PROSITE" id="PS50926">
    <property type="entry name" value="TRAM"/>
    <property type="match status" value="1"/>
</dbReference>
<evidence type="ECO:0000256" key="2">
    <source>
        <dbReference type="ARBA" id="ARBA00022485"/>
    </source>
</evidence>
<dbReference type="SUPFAM" id="SSF102114">
    <property type="entry name" value="Radical SAM enzymes"/>
    <property type="match status" value="1"/>
</dbReference>
<dbReference type="STRING" id="402384.HM131_11525"/>
<dbReference type="SFLD" id="SFLDG01082">
    <property type="entry name" value="B12-binding_domain_containing"/>
    <property type="match status" value="1"/>
</dbReference>
<dbReference type="InterPro" id="IPR020612">
    <property type="entry name" value="Methylthiotransferase_CS"/>
</dbReference>
<dbReference type="PANTHER" id="PTHR43020">
    <property type="entry name" value="CDK5 REGULATORY SUBUNIT-ASSOCIATED PROTEIN 1"/>
    <property type="match status" value="1"/>
</dbReference>
<dbReference type="InterPro" id="IPR005839">
    <property type="entry name" value="Methylthiotransferase"/>
</dbReference>
<name>A0A1W5ZVU1_9BACI</name>
<feature type="coiled-coil region" evidence="12">
    <location>
        <begin position="428"/>
        <end position="455"/>
    </location>
</feature>
<evidence type="ECO:0000256" key="3">
    <source>
        <dbReference type="ARBA" id="ARBA00022490"/>
    </source>
</evidence>
<comment type="catalytic activity">
    <reaction evidence="11">
        <text>N(6)-dimethylallyladenosine(37) in tRNA + (sulfur carrier)-SH + AH2 + 2 S-adenosyl-L-methionine = 2-methylsulfanyl-N(6)-dimethylallyladenosine(37) in tRNA + (sulfur carrier)-H + 5'-deoxyadenosine + L-methionine + A + S-adenosyl-L-homocysteine + 2 H(+)</text>
        <dbReference type="Rhea" id="RHEA:37067"/>
        <dbReference type="Rhea" id="RHEA-COMP:10375"/>
        <dbReference type="Rhea" id="RHEA-COMP:10376"/>
        <dbReference type="Rhea" id="RHEA-COMP:14737"/>
        <dbReference type="Rhea" id="RHEA-COMP:14739"/>
        <dbReference type="ChEBI" id="CHEBI:13193"/>
        <dbReference type="ChEBI" id="CHEBI:15378"/>
        <dbReference type="ChEBI" id="CHEBI:17319"/>
        <dbReference type="ChEBI" id="CHEBI:17499"/>
        <dbReference type="ChEBI" id="CHEBI:29917"/>
        <dbReference type="ChEBI" id="CHEBI:57844"/>
        <dbReference type="ChEBI" id="CHEBI:57856"/>
        <dbReference type="ChEBI" id="CHEBI:59789"/>
        <dbReference type="ChEBI" id="CHEBI:64428"/>
        <dbReference type="ChEBI" id="CHEBI:74415"/>
        <dbReference type="ChEBI" id="CHEBI:74417"/>
        <dbReference type="EC" id="2.8.4.3"/>
    </reaction>
</comment>
<dbReference type="FunFam" id="3.80.30.20:FF:000001">
    <property type="entry name" value="tRNA-2-methylthio-N(6)-dimethylallyladenosine synthase 2"/>
    <property type="match status" value="1"/>
</dbReference>
<dbReference type="Pfam" id="PF00919">
    <property type="entry name" value="UPF0004"/>
    <property type="match status" value="1"/>
</dbReference>
<evidence type="ECO:0000256" key="10">
    <source>
        <dbReference type="ARBA" id="ARBA00033765"/>
    </source>
</evidence>
<feature type="domain" description="MTTase N-terminal" evidence="15">
    <location>
        <begin position="81"/>
        <end position="199"/>
    </location>
</feature>
<keyword evidence="8 11" id="KW-0408">Iron</keyword>
<dbReference type="NCBIfam" id="TIGR01574">
    <property type="entry name" value="miaB-methiolase"/>
    <property type="match status" value="1"/>
</dbReference>
<dbReference type="KEGG" id="hmn:HM131_11525"/>
<keyword evidence="9 11" id="KW-0411">Iron-sulfur</keyword>
<evidence type="ECO:0000256" key="6">
    <source>
        <dbReference type="ARBA" id="ARBA00022694"/>
    </source>
</evidence>
<evidence type="ECO:0000256" key="11">
    <source>
        <dbReference type="HAMAP-Rule" id="MF_01864"/>
    </source>
</evidence>
<dbReference type="PROSITE" id="PS01278">
    <property type="entry name" value="MTTASE_RADICAL"/>
    <property type="match status" value="1"/>
</dbReference>
<evidence type="ECO:0000256" key="13">
    <source>
        <dbReference type="SAM" id="MobiDB-lite"/>
    </source>
</evidence>
<dbReference type="InterPro" id="IPR013848">
    <property type="entry name" value="Methylthiotransferase_N"/>
</dbReference>
<gene>
    <name evidence="11" type="primary">miaB</name>
    <name evidence="17" type="ORF">HM131_11525</name>
</gene>
<evidence type="ECO:0000313" key="18">
    <source>
        <dbReference type="Proteomes" id="UP000192527"/>
    </source>
</evidence>
<evidence type="ECO:0000256" key="12">
    <source>
        <dbReference type="SAM" id="Coils"/>
    </source>
</evidence>
<sequence length="523" mass="60284">MNEQQRKEMSQIREEKPENKMSKHDNLNRIKQKTSEDFMKYFETTYQPPNMRDAQRRKRKETDVLYDFEIPEDMDQSGKGKKYMIRTYGCQMNEHDTEVMAGIFEEMGYESTSDTKEADIILLNTCAIRENAENKVFGEIGHLKPLKMENPNLIIGVCGCMSQEESVVNRILKKHPFIDLIFGTHNIHRLPQLVKEAMFGKEMVIDVWSKEGDIIENLPRSRKGKIKAWVNIMYGCDKFCTYCIVPYTRGKERSRLPKDIIQEVRHLAAQGYKEITLLGQNVNAYGKDLDIEYGLGDLMDELRSIDIPRVRFTTSHPRDFDDRLIEVLAKGGNMLDHIHLPVQSGNSEILKIMGRKYTREEYLELVRKIREAMPEATLTTDIIVGFPNETEEQFQDTLSLVEEVGFEAAYTFIYSPRENTPAAKMKDNVSMEEKKERLQRLNKIVNAQSAEAMKQYEGEIVHVLVEGESKNNPDVLAGYTKRNKLVNFRAPRTAIGSIIPVKITKAKTWSLDGEMVEASAEVK</sequence>
<dbReference type="RefSeq" id="WP_085029899.1">
    <property type="nucleotide sequence ID" value="NZ_CP020772.1"/>
</dbReference>
<dbReference type="Pfam" id="PF01938">
    <property type="entry name" value="TRAM"/>
    <property type="match status" value="1"/>
</dbReference>
<comment type="similarity">
    <text evidence="11">Belongs to the methylthiotransferase family. MiaB subfamily.</text>
</comment>
<feature type="region of interest" description="Disordered" evidence="13">
    <location>
        <begin position="1"/>
        <end position="34"/>
    </location>
</feature>
<feature type="binding site" evidence="11">
    <location>
        <position position="243"/>
    </location>
    <ligand>
        <name>[4Fe-4S] cluster</name>
        <dbReference type="ChEBI" id="CHEBI:49883"/>
        <label>2</label>
        <note>4Fe-4S-S-AdoMet</note>
    </ligand>
</feature>
<dbReference type="GO" id="GO:0046872">
    <property type="term" value="F:metal ion binding"/>
    <property type="evidence" value="ECO:0007669"/>
    <property type="project" value="UniProtKB-KW"/>
</dbReference>
<evidence type="ECO:0000259" key="16">
    <source>
        <dbReference type="PROSITE" id="PS51918"/>
    </source>
</evidence>
<keyword evidence="18" id="KW-1185">Reference proteome</keyword>
<dbReference type="PROSITE" id="PS51918">
    <property type="entry name" value="RADICAL_SAM"/>
    <property type="match status" value="1"/>
</dbReference>
<feature type="domain" description="TRAM" evidence="14">
    <location>
        <begin position="454"/>
        <end position="517"/>
    </location>
</feature>
<dbReference type="InterPro" id="IPR023404">
    <property type="entry name" value="rSAM_horseshoe"/>
</dbReference>
<keyword evidence="6 11" id="KW-0819">tRNA processing</keyword>
<dbReference type="InterPro" id="IPR006463">
    <property type="entry name" value="MiaB_methiolase"/>
</dbReference>
<evidence type="ECO:0000313" key="17">
    <source>
        <dbReference type="EMBL" id="ARI77432.1"/>
    </source>
</evidence>
<dbReference type="Pfam" id="PF04055">
    <property type="entry name" value="Radical_SAM"/>
    <property type="match status" value="1"/>
</dbReference>
<dbReference type="HAMAP" id="MF_01864">
    <property type="entry name" value="tRNA_metthiotr_MiaB"/>
    <property type="match status" value="1"/>
</dbReference>
<evidence type="ECO:0000256" key="4">
    <source>
        <dbReference type="ARBA" id="ARBA00022679"/>
    </source>
</evidence>
<dbReference type="InterPro" id="IPR038135">
    <property type="entry name" value="Methylthiotransferase_N_sf"/>
</dbReference>
<comment type="function">
    <text evidence="1 11">Catalyzes the methylthiolation of N6-(dimethylallyl)adenosine (i(6)A), leading to the formation of 2-methylthio-N6-(dimethylallyl)adenosine (ms(2)i(6)A) at position 37 in tRNAs that read codons beginning with uridine.</text>
</comment>
<dbReference type="PROSITE" id="PS51449">
    <property type="entry name" value="MTTASE_N"/>
    <property type="match status" value="1"/>
</dbReference>
<evidence type="ECO:0000256" key="7">
    <source>
        <dbReference type="ARBA" id="ARBA00022723"/>
    </source>
</evidence>
<dbReference type="GO" id="GO:0005829">
    <property type="term" value="C:cytosol"/>
    <property type="evidence" value="ECO:0007669"/>
    <property type="project" value="TreeGrafter"/>
</dbReference>
<evidence type="ECO:0000259" key="14">
    <source>
        <dbReference type="PROSITE" id="PS50926"/>
    </source>
</evidence>
<proteinExistence type="inferred from homology"/>
<accession>A0A1W5ZVU1</accession>
<feature type="binding site" evidence="11">
    <location>
        <position position="126"/>
    </location>
    <ligand>
        <name>[4Fe-4S] cluster</name>
        <dbReference type="ChEBI" id="CHEBI:49883"/>
        <label>1</label>
    </ligand>
</feature>
<feature type="binding site" evidence="11">
    <location>
        <position position="160"/>
    </location>
    <ligand>
        <name>[4Fe-4S] cluster</name>
        <dbReference type="ChEBI" id="CHEBI:49883"/>
        <label>1</label>
    </ligand>
</feature>
<dbReference type="InterPro" id="IPR006638">
    <property type="entry name" value="Elp3/MiaA/NifB-like_rSAM"/>
</dbReference>
<dbReference type="Gene3D" id="3.80.30.20">
    <property type="entry name" value="tm_1862 like domain"/>
    <property type="match status" value="1"/>
</dbReference>
<comment type="subcellular location">
    <subcellularLocation>
        <location evidence="11">Cytoplasm</location>
    </subcellularLocation>
</comment>
<dbReference type="InterPro" id="IPR007197">
    <property type="entry name" value="rSAM"/>
</dbReference>
<dbReference type="GO" id="GO:0035597">
    <property type="term" value="F:tRNA-2-methylthio-N(6)-dimethylallyladenosine(37) synthase activity"/>
    <property type="evidence" value="ECO:0007669"/>
    <property type="project" value="UniProtKB-EC"/>
</dbReference>
<keyword evidence="3 11" id="KW-0963">Cytoplasm</keyword>
<evidence type="ECO:0000256" key="5">
    <source>
        <dbReference type="ARBA" id="ARBA00022691"/>
    </source>
</evidence>
<dbReference type="FunFam" id="3.40.50.12160:FF:000006">
    <property type="entry name" value="tRNA-2-methylthio-N(6)-dimethylallyladenosine synthase"/>
    <property type="match status" value="1"/>
</dbReference>
<keyword evidence="7 11" id="KW-0479">Metal-binding</keyword>
<dbReference type="Proteomes" id="UP000192527">
    <property type="component" value="Chromosome"/>
</dbReference>
<dbReference type="SFLD" id="SFLDS00029">
    <property type="entry name" value="Radical_SAM"/>
    <property type="match status" value="1"/>
</dbReference>
<dbReference type="EMBL" id="CP020772">
    <property type="protein sequence ID" value="ARI77432.1"/>
    <property type="molecule type" value="Genomic_DNA"/>
</dbReference>
<dbReference type="AlphaFoldDB" id="A0A1W5ZVU1"/>
<evidence type="ECO:0000259" key="15">
    <source>
        <dbReference type="PROSITE" id="PS51449"/>
    </source>
</evidence>
<dbReference type="NCBIfam" id="TIGR00089">
    <property type="entry name" value="MiaB/RimO family radical SAM methylthiotransferase"/>
    <property type="match status" value="1"/>
</dbReference>
<dbReference type="CDD" id="cd01335">
    <property type="entry name" value="Radical_SAM"/>
    <property type="match status" value="1"/>
</dbReference>
<feature type="binding site" evidence="11">
    <location>
        <position position="240"/>
    </location>
    <ligand>
        <name>[4Fe-4S] cluster</name>
        <dbReference type="ChEBI" id="CHEBI:49883"/>
        <label>2</label>
        <note>4Fe-4S-S-AdoMet</note>
    </ligand>
</feature>
<protein>
    <recommendedName>
        <fullName evidence="10 11">tRNA-2-methylthio-N(6)-dimethylallyladenosine synthase</fullName>
        <ecNumber evidence="10 11">2.8.4.3</ecNumber>
    </recommendedName>
    <alternativeName>
        <fullName evidence="11">(Dimethylallyl)adenosine tRNA methylthiotransferase MiaB</fullName>
    </alternativeName>
    <alternativeName>
        <fullName evidence="11">tRNA-i(6)A37 methylthiotransferase</fullName>
    </alternativeName>
</protein>
<dbReference type="EC" id="2.8.4.3" evidence="10 11"/>
<feature type="domain" description="Radical SAM core" evidence="16">
    <location>
        <begin position="222"/>
        <end position="451"/>
    </location>
</feature>
<feature type="binding site" evidence="11">
    <location>
        <position position="236"/>
    </location>
    <ligand>
        <name>[4Fe-4S] cluster</name>
        <dbReference type="ChEBI" id="CHEBI:49883"/>
        <label>2</label>
        <note>4Fe-4S-S-AdoMet</note>
    </ligand>
</feature>
<keyword evidence="2 11" id="KW-0004">4Fe-4S</keyword>
<organism evidence="17 18">
    <name type="scientific">Halobacillus mangrovi</name>
    <dbReference type="NCBI Taxonomy" id="402384"/>
    <lineage>
        <taxon>Bacteria</taxon>
        <taxon>Bacillati</taxon>
        <taxon>Bacillota</taxon>
        <taxon>Bacilli</taxon>
        <taxon>Bacillales</taxon>
        <taxon>Bacillaceae</taxon>
        <taxon>Halobacillus</taxon>
    </lineage>
</organism>
<evidence type="ECO:0000256" key="1">
    <source>
        <dbReference type="ARBA" id="ARBA00003234"/>
    </source>
</evidence>
<dbReference type="InterPro" id="IPR002792">
    <property type="entry name" value="TRAM_dom"/>
</dbReference>
<dbReference type="InterPro" id="IPR058240">
    <property type="entry name" value="rSAM_sf"/>
</dbReference>
<dbReference type="SFLD" id="SFLDG01061">
    <property type="entry name" value="methylthiotransferase"/>
    <property type="match status" value="1"/>
</dbReference>
<evidence type="ECO:0000256" key="8">
    <source>
        <dbReference type="ARBA" id="ARBA00023004"/>
    </source>
</evidence>
<dbReference type="OrthoDB" id="9805215at2"/>
<feature type="binding site" evidence="11">
    <location>
        <position position="90"/>
    </location>
    <ligand>
        <name>[4Fe-4S] cluster</name>
        <dbReference type="ChEBI" id="CHEBI:49883"/>
        <label>1</label>
    </ligand>
</feature>
<dbReference type="GO" id="GO:0051539">
    <property type="term" value="F:4 iron, 4 sulfur cluster binding"/>
    <property type="evidence" value="ECO:0007669"/>
    <property type="project" value="UniProtKB-UniRule"/>
</dbReference>
<dbReference type="SMART" id="SM00729">
    <property type="entry name" value="Elp3"/>
    <property type="match status" value="1"/>
</dbReference>
<reference evidence="17 18" key="1">
    <citation type="submission" date="2017-04" db="EMBL/GenBank/DDBJ databases">
        <title>The whole genome sequencing and assembly of Halobacillus mangrovi strain.</title>
        <authorList>
            <person name="Lee S.-J."/>
            <person name="Park M.-K."/>
            <person name="Kim J.-Y."/>
            <person name="Lee Y.-J."/>
            <person name="Yi H."/>
            <person name="Bahn Y.-S."/>
            <person name="Kim J.F."/>
            <person name="Lee D.-W."/>
        </authorList>
    </citation>
    <scope>NUCLEOTIDE SEQUENCE [LARGE SCALE GENOMIC DNA]</scope>
    <source>
        <strain evidence="17 18">KTB 131</strain>
    </source>
</reference>
<dbReference type="SFLD" id="SFLDF00273">
    <property type="entry name" value="(dimethylallyl)adenosine_tRNA"/>
    <property type="match status" value="1"/>
</dbReference>
<comment type="cofactor">
    <cofactor evidence="11">
        <name>[4Fe-4S] cluster</name>
        <dbReference type="ChEBI" id="CHEBI:49883"/>
    </cofactor>
    <text evidence="11">Binds 2 [4Fe-4S] clusters. One cluster is coordinated with 3 cysteines and an exchangeable S-adenosyl-L-methionine.</text>
</comment>
<keyword evidence="12" id="KW-0175">Coiled coil</keyword>
<evidence type="ECO:0000256" key="9">
    <source>
        <dbReference type="ARBA" id="ARBA00023014"/>
    </source>
</evidence>